<accession>E0E388</accession>
<evidence type="ECO:0000259" key="9">
    <source>
        <dbReference type="PROSITE" id="PS50928"/>
    </source>
</evidence>
<comment type="caution">
    <text evidence="10">The sequence shown here is derived from an EMBL/GenBank/DDBJ whole genome shotgun (WGS) entry which is preliminary data.</text>
</comment>
<dbReference type="SUPFAM" id="SSF53850">
    <property type="entry name" value="Periplasmic binding protein-like II"/>
    <property type="match status" value="1"/>
</dbReference>
<evidence type="ECO:0000256" key="6">
    <source>
        <dbReference type="ARBA" id="ARBA00035642"/>
    </source>
</evidence>
<keyword evidence="5 8" id="KW-0472">Membrane</keyword>
<dbReference type="Proteomes" id="UP000003244">
    <property type="component" value="Unassembled WGS sequence"/>
</dbReference>
<evidence type="ECO:0000256" key="3">
    <source>
        <dbReference type="ARBA" id="ARBA00022692"/>
    </source>
</evidence>
<dbReference type="AlphaFoldDB" id="E0E388"/>
<feature type="transmembrane region" description="Helical" evidence="8">
    <location>
        <begin position="79"/>
        <end position="98"/>
    </location>
</feature>
<dbReference type="InterPro" id="IPR007210">
    <property type="entry name" value="ABC_Gly_betaine_transp_sub-bd"/>
</dbReference>
<dbReference type="eggNOG" id="COG1732">
    <property type="taxonomic scope" value="Bacteria"/>
</dbReference>
<feature type="transmembrane region" description="Helical" evidence="8">
    <location>
        <begin position="172"/>
        <end position="195"/>
    </location>
</feature>
<protein>
    <submittedName>
        <fullName evidence="10">ABC transporter, substrate-binding protein, QAT family</fullName>
    </submittedName>
</protein>
<dbReference type="Pfam" id="PF04069">
    <property type="entry name" value="OpuAC"/>
    <property type="match status" value="1"/>
</dbReference>
<dbReference type="InterPro" id="IPR035906">
    <property type="entry name" value="MetI-like_sf"/>
</dbReference>
<evidence type="ECO:0000256" key="7">
    <source>
        <dbReference type="ARBA" id="ARBA00035652"/>
    </source>
</evidence>
<name>E0E388_9FIRM</name>
<dbReference type="PANTHER" id="PTHR30177">
    <property type="entry name" value="GLYCINE BETAINE/L-PROLINE TRANSPORT SYSTEM PERMEASE PROTEIN PROW"/>
    <property type="match status" value="1"/>
</dbReference>
<comment type="subcellular location">
    <subcellularLocation>
        <location evidence="8">Cell membrane</location>
        <topology evidence="8">Multi-pass membrane protein</topology>
    </subcellularLocation>
    <subcellularLocation>
        <location evidence="1">Membrane</location>
        <topology evidence="1">Multi-pass membrane protein</topology>
    </subcellularLocation>
</comment>
<evidence type="ECO:0000313" key="10">
    <source>
        <dbReference type="EMBL" id="EFM64630.1"/>
    </source>
</evidence>
<gene>
    <name evidence="10" type="ORF">HMPREF0634_1502</name>
</gene>
<keyword evidence="11" id="KW-1185">Reference proteome</keyword>
<dbReference type="GO" id="GO:0022857">
    <property type="term" value="F:transmembrane transporter activity"/>
    <property type="evidence" value="ECO:0007669"/>
    <property type="project" value="InterPro"/>
</dbReference>
<feature type="transmembrane region" description="Helical" evidence="8">
    <location>
        <begin position="20"/>
        <end position="41"/>
    </location>
</feature>
<keyword evidence="4 8" id="KW-1133">Transmembrane helix</keyword>
<feature type="transmembrane region" description="Helical" evidence="8">
    <location>
        <begin position="236"/>
        <end position="255"/>
    </location>
</feature>
<dbReference type="eggNOG" id="COG1174">
    <property type="taxonomic scope" value="Bacteria"/>
</dbReference>
<dbReference type="Gene3D" id="1.10.3720.10">
    <property type="entry name" value="MetI-like"/>
    <property type="match status" value="1"/>
</dbReference>
<evidence type="ECO:0000313" key="11">
    <source>
        <dbReference type="Proteomes" id="UP000003244"/>
    </source>
</evidence>
<dbReference type="CDD" id="cd06261">
    <property type="entry name" value="TM_PBP2"/>
    <property type="match status" value="1"/>
</dbReference>
<dbReference type="FunFam" id="1.10.3720.10:FF:000001">
    <property type="entry name" value="Glycine betaine ABC transporter, permease"/>
    <property type="match status" value="1"/>
</dbReference>
<comment type="similarity">
    <text evidence="6">In the C-terminal section; belongs to the OsmX family.</text>
</comment>
<dbReference type="InterPro" id="IPR051204">
    <property type="entry name" value="ABC_transp_perm/SBD"/>
</dbReference>
<sequence length="553" mass="60969">MINLIIEKWPELFLKIGEHLYISLIALSLGVLVAVPVGVLITKNKTLTKVVMTIASVFQTIPSLSLLAIMIPIFGVGKLPAIIAIFIYSLLPVLRNTVLGMNGVDENILDAAKGMGMTFSQIICRIQIRLAAPVIMAGIRLSAVYVIAWTTLASYVGAGGLGDFIFSGLTLFNVPMIVMGALPVTVIALVIDFILARLEKFVQPKTKSQYKGKSGSKEVELDIQGKKKNTVKKVPLLFLSLFLSISLTACSLPGLEGDTSKGDIVIAGGSTSERQIVSQIQKQMIEHYYPKRKVSIINNLSSSMLLFQAMDGGHANLASVMYTGTSLTGELKMEPTTDTDFALKKVVNGFYKEFGLVWLPTYGFENTYVFMVREDFAKKHKLEKVSDLKKISKDIMAGVDTSWINRKGDGYEAFKEKYGFDFKSILPMDVSLVYSAVNSGKMDVVLGFSTDGRIKAYGLKLLEDDLRLFPPYDASPVVDKKILKEHPEIVDVLLKLDGAIPSEKMQELNNLCDGHKIEANVVAERFLKANNYFESKKISPLQSRAMYKKLLGM</sequence>
<dbReference type="GeneID" id="84801625"/>
<dbReference type="OrthoDB" id="9801163at2"/>
<evidence type="ECO:0000256" key="1">
    <source>
        <dbReference type="ARBA" id="ARBA00004141"/>
    </source>
</evidence>
<dbReference type="RefSeq" id="WP_007789727.1">
    <property type="nucleotide sequence ID" value="NZ_ADGQ01000056.1"/>
</dbReference>
<evidence type="ECO:0000256" key="2">
    <source>
        <dbReference type="ARBA" id="ARBA00022448"/>
    </source>
</evidence>
<dbReference type="InterPro" id="IPR000515">
    <property type="entry name" value="MetI-like"/>
</dbReference>
<dbReference type="GO" id="GO:0031460">
    <property type="term" value="P:glycine betaine transport"/>
    <property type="evidence" value="ECO:0007669"/>
    <property type="project" value="TreeGrafter"/>
</dbReference>
<dbReference type="Gene3D" id="3.40.190.10">
    <property type="entry name" value="Periplasmic binding protein-like II"/>
    <property type="match status" value="1"/>
</dbReference>
<feature type="domain" description="ABC transmembrane type-1" evidence="9">
    <location>
        <begin position="16"/>
        <end position="195"/>
    </location>
</feature>
<comment type="similarity">
    <text evidence="8">Belongs to the binding-protein-dependent transport system permease family.</text>
</comment>
<dbReference type="STRING" id="596315.HMPREF0634_1502"/>
<evidence type="ECO:0000256" key="8">
    <source>
        <dbReference type="RuleBase" id="RU363032"/>
    </source>
</evidence>
<comment type="similarity">
    <text evidence="7">In the N-terminal section; belongs to the binding-protein-dependent transport system permease family.</text>
</comment>
<keyword evidence="2 8" id="KW-0813">Transport</keyword>
<proteinExistence type="inferred from homology"/>
<feature type="transmembrane region" description="Helical" evidence="8">
    <location>
        <begin position="50"/>
        <end position="73"/>
    </location>
</feature>
<keyword evidence="3 8" id="KW-0812">Transmembrane</keyword>
<organism evidence="10 11">
    <name type="scientific">Peptostreptococcus stomatis DSM 17678</name>
    <dbReference type="NCBI Taxonomy" id="596315"/>
    <lineage>
        <taxon>Bacteria</taxon>
        <taxon>Bacillati</taxon>
        <taxon>Bacillota</taxon>
        <taxon>Clostridia</taxon>
        <taxon>Peptostreptococcales</taxon>
        <taxon>Peptostreptococcaceae</taxon>
        <taxon>Peptostreptococcus</taxon>
    </lineage>
</organism>
<dbReference type="CDD" id="cd13608">
    <property type="entry name" value="PBP2_OpuCC_like"/>
    <property type="match status" value="1"/>
</dbReference>
<evidence type="ECO:0000256" key="4">
    <source>
        <dbReference type="ARBA" id="ARBA00022989"/>
    </source>
</evidence>
<dbReference type="Gene3D" id="3.40.190.120">
    <property type="entry name" value="Osmoprotection protein (prox), domain 2"/>
    <property type="match status" value="1"/>
</dbReference>
<dbReference type="EMBL" id="ADGQ01000056">
    <property type="protein sequence ID" value="EFM64630.1"/>
    <property type="molecule type" value="Genomic_DNA"/>
</dbReference>
<evidence type="ECO:0000256" key="5">
    <source>
        <dbReference type="ARBA" id="ARBA00023136"/>
    </source>
</evidence>
<dbReference type="PROSITE" id="PS50928">
    <property type="entry name" value="ABC_TM1"/>
    <property type="match status" value="1"/>
</dbReference>
<dbReference type="Pfam" id="PF00528">
    <property type="entry name" value="BPD_transp_1"/>
    <property type="match status" value="1"/>
</dbReference>
<reference evidence="10 11" key="1">
    <citation type="submission" date="2010-08" db="EMBL/GenBank/DDBJ databases">
        <authorList>
            <person name="Harkins D.M."/>
            <person name="Madupu R."/>
            <person name="Durkin A.S."/>
            <person name="Torralba M."/>
            <person name="Methe B."/>
            <person name="Sutton G.G."/>
            <person name="Nelson K.E."/>
        </authorList>
    </citation>
    <scope>NUCLEOTIDE SEQUENCE [LARGE SCALE GENOMIC DNA]</scope>
    <source>
        <strain evidence="10 11">DSM 17678</strain>
    </source>
</reference>
<dbReference type="PANTHER" id="PTHR30177:SF28">
    <property type="entry name" value="CHOLINE TRANSPORT SYSTEM PERMEASE PROTEIN OPUBB"/>
    <property type="match status" value="1"/>
</dbReference>
<dbReference type="SUPFAM" id="SSF161098">
    <property type="entry name" value="MetI-like"/>
    <property type="match status" value="1"/>
</dbReference>
<dbReference type="GO" id="GO:0043190">
    <property type="term" value="C:ATP-binding cassette (ABC) transporter complex"/>
    <property type="evidence" value="ECO:0007669"/>
    <property type="project" value="InterPro"/>
</dbReference>